<gene>
    <name evidence="9" type="ORF">ACFPPD_09360</name>
</gene>
<dbReference type="CDD" id="cd06261">
    <property type="entry name" value="TM_PBP2"/>
    <property type="match status" value="1"/>
</dbReference>
<proteinExistence type="inferred from homology"/>
<dbReference type="PANTHER" id="PTHR43005:SF1">
    <property type="entry name" value="SPERMIDINE_PUTRESCINE TRANSPORT SYSTEM PERMEASE PROTEIN"/>
    <property type="match status" value="1"/>
</dbReference>
<organism evidence="9 10">
    <name type="scientific">Cohnella suwonensis</name>
    <dbReference type="NCBI Taxonomy" id="696072"/>
    <lineage>
        <taxon>Bacteria</taxon>
        <taxon>Bacillati</taxon>
        <taxon>Bacillota</taxon>
        <taxon>Bacilli</taxon>
        <taxon>Bacillales</taxon>
        <taxon>Paenibacillaceae</taxon>
        <taxon>Cohnella</taxon>
    </lineage>
</organism>
<feature type="transmembrane region" description="Helical" evidence="7">
    <location>
        <begin position="85"/>
        <end position="109"/>
    </location>
</feature>
<feature type="transmembrane region" description="Helical" evidence="7">
    <location>
        <begin position="164"/>
        <end position="181"/>
    </location>
</feature>
<keyword evidence="3" id="KW-1003">Cell membrane</keyword>
<comment type="subcellular location">
    <subcellularLocation>
        <location evidence="1 7">Cell membrane</location>
        <topology evidence="1 7">Multi-pass membrane protein</topology>
    </subcellularLocation>
</comment>
<protein>
    <submittedName>
        <fullName evidence="9">Carbohydrate ABC transporter permease</fullName>
    </submittedName>
</protein>
<comment type="similarity">
    <text evidence="7">Belongs to the binding-protein-dependent transport system permease family.</text>
</comment>
<keyword evidence="5 7" id="KW-1133">Transmembrane helix</keyword>
<dbReference type="PANTHER" id="PTHR43005">
    <property type="entry name" value="BLR7065 PROTEIN"/>
    <property type="match status" value="1"/>
</dbReference>
<evidence type="ECO:0000256" key="2">
    <source>
        <dbReference type="ARBA" id="ARBA00022448"/>
    </source>
</evidence>
<evidence type="ECO:0000256" key="3">
    <source>
        <dbReference type="ARBA" id="ARBA00022475"/>
    </source>
</evidence>
<dbReference type="Proteomes" id="UP001596105">
    <property type="component" value="Unassembled WGS sequence"/>
</dbReference>
<evidence type="ECO:0000256" key="1">
    <source>
        <dbReference type="ARBA" id="ARBA00004651"/>
    </source>
</evidence>
<feature type="transmembrane region" description="Helical" evidence="7">
    <location>
        <begin position="21"/>
        <end position="51"/>
    </location>
</feature>
<feature type="transmembrane region" description="Helical" evidence="7">
    <location>
        <begin position="275"/>
        <end position="297"/>
    </location>
</feature>
<keyword evidence="4 7" id="KW-0812">Transmembrane</keyword>
<keyword evidence="10" id="KW-1185">Reference proteome</keyword>
<dbReference type="RefSeq" id="WP_209748886.1">
    <property type="nucleotide sequence ID" value="NZ_JBHSMH010000022.1"/>
</dbReference>
<dbReference type="PROSITE" id="PS50928">
    <property type="entry name" value="ABC_TM1"/>
    <property type="match status" value="1"/>
</dbReference>
<dbReference type="SUPFAM" id="SSF161098">
    <property type="entry name" value="MetI-like"/>
    <property type="match status" value="1"/>
</dbReference>
<evidence type="ECO:0000313" key="9">
    <source>
        <dbReference type="EMBL" id="MFC5468930.1"/>
    </source>
</evidence>
<dbReference type="InterPro" id="IPR000515">
    <property type="entry name" value="MetI-like"/>
</dbReference>
<dbReference type="Pfam" id="PF00528">
    <property type="entry name" value="BPD_transp_1"/>
    <property type="match status" value="1"/>
</dbReference>
<reference evidence="10" key="1">
    <citation type="journal article" date="2019" name="Int. J. Syst. Evol. Microbiol.">
        <title>The Global Catalogue of Microorganisms (GCM) 10K type strain sequencing project: providing services to taxonomists for standard genome sequencing and annotation.</title>
        <authorList>
            <consortium name="The Broad Institute Genomics Platform"/>
            <consortium name="The Broad Institute Genome Sequencing Center for Infectious Disease"/>
            <person name="Wu L."/>
            <person name="Ma J."/>
        </authorList>
    </citation>
    <scope>NUCLEOTIDE SEQUENCE [LARGE SCALE GENOMIC DNA]</scope>
    <source>
        <strain evidence="10">CCUG 57113</strain>
    </source>
</reference>
<accession>A0ABW0LSQ0</accession>
<evidence type="ECO:0000256" key="7">
    <source>
        <dbReference type="RuleBase" id="RU363032"/>
    </source>
</evidence>
<sequence>MKALDLQAPRKKQKGLDGNAQWRAVLFLSPSWLLLLLFFFVPTILTFYFAFTNMSLTGIAAAQTEFVGFKNFTYMFEDPGFRTSVWNTIVFLVFSAIIGQQVMGFLIAVLMNGRSRAFRSVIGAIVIAGWVAPEVVCAFVWFAFLNDTGTANAFLESVGMTPVAWLYTFPMVSVIVANVWHGTAFSMMVFQAALGDVPKEVEESAMIDGASAFQRLTRITIPMILPSVVTNMVLVTLQTLGSFTLIYALTGGGPGNSTETLPVYMYHQAFVNYQLGYGTAISLMLLVIGIVASLIYMRALKVKI</sequence>
<keyword evidence="2 7" id="KW-0813">Transport</keyword>
<evidence type="ECO:0000256" key="5">
    <source>
        <dbReference type="ARBA" id="ARBA00022989"/>
    </source>
</evidence>
<evidence type="ECO:0000259" key="8">
    <source>
        <dbReference type="PROSITE" id="PS50928"/>
    </source>
</evidence>
<evidence type="ECO:0000256" key="4">
    <source>
        <dbReference type="ARBA" id="ARBA00022692"/>
    </source>
</evidence>
<dbReference type="InterPro" id="IPR035906">
    <property type="entry name" value="MetI-like_sf"/>
</dbReference>
<comment type="caution">
    <text evidence="9">The sequence shown here is derived from an EMBL/GenBank/DDBJ whole genome shotgun (WGS) entry which is preliminary data.</text>
</comment>
<feature type="transmembrane region" description="Helical" evidence="7">
    <location>
        <begin position="224"/>
        <end position="249"/>
    </location>
</feature>
<keyword evidence="6 7" id="KW-0472">Membrane</keyword>
<evidence type="ECO:0000313" key="10">
    <source>
        <dbReference type="Proteomes" id="UP001596105"/>
    </source>
</evidence>
<feature type="domain" description="ABC transmembrane type-1" evidence="8">
    <location>
        <begin position="86"/>
        <end position="296"/>
    </location>
</feature>
<evidence type="ECO:0000256" key="6">
    <source>
        <dbReference type="ARBA" id="ARBA00023136"/>
    </source>
</evidence>
<name>A0ABW0LSQ0_9BACL</name>
<dbReference type="Gene3D" id="1.10.3720.10">
    <property type="entry name" value="MetI-like"/>
    <property type="match status" value="1"/>
</dbReference>
<feature type="transmembrane region" description="Helical" evidence="7">
    <location>
        <begin position="121"/>
        <end position="144"/>
    </location>
</feature>
<dbReference type="EMBL" id="JBHSMH010000022">
    <property type="protein sequence ID" value="MFC5468930.1"/>
    <property type="molecule type" value="Genomic_DNA"/>
</dbReference>